<dbReference type="Pfam" id="PF09351">
    <property type="entry name" value="DUF1993"/>
    <property type="match status" value="1"/>
</dbReference>
<organism evidence="1 2">
    <name type="scientific">Corallococcus terminator</name>
    <dbReference type="NCBI Taxonomy" id="2316733"/>
    <lineage>
        <taxon>Bacteria</taxon>
        <taxon>Pseudomonadati</taxon>
        <taxon>Myxococcota</taxon>
        <taxon>Myxococcia</taxon>
        <taxon>Myxococcales</taxon>
        <taxon>Cystobacterineae</taxon>
        <taxon>Myxococcaceae</taxon>
        <taxon>Corallococcus</taxon>
    </lineage>
</organism>
<dbReference type="RefSeq" id="WP_120540306.1">
    <property type="nucleotide sequence ID" value="NZ_RAVZ01000045.1"/>
</dbReference>
<comment type="caution">
    <text evidence="1">The sequence shown here is derived from an EMBL/GenBank/DDBJ whole genome shotgun (WGS) entry which is preliminary data.</text>
</comment>
<dbReference type="SUPFAM" id="SSF109854">
    <property type="entry name" value="DinB/YfiT-like putative metalloenzymes"/>
    <property type="match status" value="1"/>
</dbReference>
<dbReference type="InterPro" id="IPR034660">
    <property type="entry name" value="DinB/YfiT-like"/>
</dbReference>
<dbReference type="EMBL" id="RAVZ01000045">
    <property type="protein sequence ID" value="RKG91342.1"/>
    <property type="molecule type" value="Genomic_DNA"/>
</dbReference>
<reference evidence="2" key="1">
    <citation type="submission" date="2018-09" db="EMBL/GenBank/DDBJ databases">
        <authorList>
            <person name="Livingstone P.G."/>
            <person name="Whitworth D.E."/>
        </authorList>
    </citation>
    <scope>NUCLEOTIDE SEQUENCE [LARGE SCALE GENOMIC DNA]</scope>
    <source>
        <strain evidence="2">CA054A</strain>
    </source>
</reference>
<dbReference type="OrthoDB" id="338237at2"/>
<proteinExistence type="predicted"/>
<protein>
    <submittedName>
        <fullName evidence="1">DUF1993 domain-containing protein</fullName>
    </submittedName>
</protein>
<dbReference type="Proteomes" id="UP000268094">
    <property type="component" value="Unassembled WGS sequence"/>
</dbReference>
<dbReference type="PANTHER" id="PTHR36922:SF1">
    <property type="entry name" value="DUF1993 DOMAIN-CONTAINING PROTEIN"/>
    <property type="match status" value="1"/>
</dbReference>
<keyword evidence="2" id="KW-1185">Reference proteome</keyword>
<gene>
    <name evidence="1" type="ORF">D7V88_09545</name>
</gene>
<evidence type="ECO:0000313" key="2">
    <source>
        <dbReference type="Proteomes" id="UP000268094"/>
    </source>
</evidence>
<sequence length="186" mass="20135">MSLNAYDLSAGLFVRGLTNLKTQLTKAEDHAAASGSSEAALLDAQLTAEGRMRGVASDAPTDLHMYTLAAQVHWAAEGAWLAIAQLLGAPRVPAANDAKSFADLHQRLDATIAYLREIAPSDLEAGLDREIVIEHRRGSMHSSGRQFLIAFAIPHFFYHVTTAYGILRNQGVRLTMGDFLGNWGMS</sequence>
<name>A0A3A8J6K6_9BACT</name>
<dbReference type="Gene3D" id="1.20.120.450">
    <property type="entry name" value="dinb family like domain"/>
    <property type="match status" value="1"/>
</dbReference>
<dbReference type="PANTHER" id="PTHR36922">
    <property type="entry name" value="BLL2446 PROTEIN"/>
    <property type="match status" value="1"/>
</dbReference>
<evidence type="ECO:0000313" key="1">
    <source>
        <dbReference type="EMBL" id="RKG91342.1"/>
    </source>
</evidence>
<accession>A0A3A8J6K6</accession>
<dbReference type="InterPro" id="IPR018531">
    <property type="entry name" value="DUF1993"/>
</dbReference>
<dbReference type="AlphaFoldDB" id="A0A3A8J6K6"/>